<evidence type="ECO:0000256" key="7">
    <source>
        <dbReference type="ARBA" id="ARBA00022694"/>
    </source>
</evidence>
<evidence type="ECO:0000256" key="8">
    <source>
        <dbReference type="ARBA" id="ARBA00022741"/>
    </source>
</evidence>
<dbReference type="GO" id="GO:0005634">
    <property type="term" value="C:nucleus"/>
    <property type="evidence" value="ECO:0007669"/>
    <property type="project" value="UniProtKB-SubCell"/>
</dbReference>
<dbReference type="Gene3D" id="3.30.200.20">
    <property type="entry name" value="Phosphorylase Kinase, domain 1"/>
    <property type="match status" value="1"/>
</dbReference>
<organism evidence="17 18">
    <name type="scientific">Acanthamoeba castellanii (strain ATCC 30010 / Neff)</name>
    <dbReference type="NCBI Taxonomy" id="1257118"/>
    <lineage>
        <taxon>Eukaryota</taxon>
        <taxon>Amoebozoa</taxon>
        <taxon>Discosea</taxon>
        <taxon>Longamoebia</taxon>
        <taxon>Centramoebida</taxon>
        <taxon>Acanthamoebidae</taxon>
        <taxon>Acanthamoeba</taxon>
    </lineage>
</organism>
<evidence type="ECO:0000256" key="15">
    <source>
        <dbReference type="SAM" id="MobiDB-lite"/>
    </source>
</evidence>
<feature type="region of interest" description="Disordered" evidence="15">
    <location>
        <begin position="1"/>
        <end position="21"/>
    </location>
</feature>
<evidence type="ECO:0000256" key="11">
    <source>
        <dbReference type="ARBA" id="ARBA00022840"/>
    </source>
</evidence>
<dbReference type="InterPro" id="IPR011009">
    <property type="entry name" value="Kinase-like_dom_sf"/>
</dbReference>
<dbReference type="SMART" id="SM00220">
    <property type="entry name" value="S_TKc"/>
    <property type="match status" value="1"/>
</dbReference>
<keyword evidence="12" id="KW-0539">Nucleus</keyword>
<dbReference type="PANTHER" id="PTHR12209">
    <property type="entry name" value="NON-SPECIFIC SERINE/THREONINE PROTEIN KINASE"/>
    <property type="match status" value="1"/>
</dbReference>
<dbReference type="OrthoDB" id="3399at2759"/>
<dbReference type="OMA" id="HKLYMEY"/>
<evidence type="ECO:0000256" key="3">
    <source>
        <dbReference type="ARBA" id="ARBA00012513"/>
    </source>
</evidence>
<dbReference type="Pfam" id="PF00069">
    <property type="entry name" value="Pkinase"/>
    <property type="match status" value="1"/>
</dbReference>
<comment type="catalytic activity">
    <reaction evidence="13">
        <text>L-threonyl-[protein] + ATP = O-phospho-L-threonyl-[protein] + ADP + H(+)</text>
        <dbReference type="Rhea" id="RHEA:46608"/>
        <dbReference type="Rhea" id="RHEA-COMP:11060"/>
        <dbReference type="Rhea" id="RHEA-COMP:11605"/>
        <dbReference type="ChEBI" id="CHEBI:15378"/>
        <dbReference type="ChEBI" id="CHEBI:30013"/>
        <dbReference type="ChEBI" id="CHEBI:30616"/>
        <dbReference type="ChEBI" id="CHEBI:61977"/>
        <dbReference type="ChEBI" id="CHEBI:456216"/>
        <dbReference type="EC" id="2.7.11.1"/>
    </reaction>
</comment>
<dbReference type="PANTHER" id="PTHR12209:SF0">
    <property type="entry name" value="EKC_KEOPS COMPLEX SUBUNIT TP53RK"/>
    <property type="match status" value="1"/>
</dbReference>
<dbReference type="FunFam" id="3.30.200.20:FF:000201">
    <property type="entry name" value="TP53-regulating kinase isoform X1"/>
    <property type="match status" value="1"/>
</dbReference>
<proteinExistence type="inferred from homology"/>
<dbReference type="PROSITE" id="PS50011">
    <property type="entry name" value="PROTEIN_KINASE_DOM"/>
    <property type="match status" value="1"/>
</dbReference>
<keyword evidence="7" id="KW-0819">tRNA processing</keyword>
<dbReference type="EMBL" id="KB007805">
    <property type="protein sequence ID" value="ELR25401.1"/>
    <property type="molecule type" value="Genomic_DNA"/>
</dbReference>
<evidence type="ECO:0000256" key="4">
    <source>
        <dbReference type="ARBA" id="ARBA00022527"/>
    </source>
</evidence>
<evidence type="ECO:0000256" key="5">
    <source>
        <dbReference type="ARBA" id="ARBA00022553"/>
    </source>
</evidence>
<comment type="similarity">
    <text evidence="2">Belongs to the protein kinase superfamily. BUD32 family.</text>
</comment>
<keyword evidence="5" id="KW-0597">Phosphoprotein</keyword>
<dbReference type="FunFam" id="1.10.510.10:FF:000323">
    <property type="entry name" value="TP53-regulating kinase, putative"/>
    <property type="match status" value="1"/>
</dbReference>
<evidence type="ECO:0000259" key="16">
    <source>
        <dbReference type="PROSITE" id="PS50011"/>
    </source>
</evidence>
<dbReference type="KEGG" id="acan:ACA1_292920"/>
<comment type="catalytic activity">
    <reaction evidence="14">
        <text>L-seryl-[protein] + ATP = O-phospho-L-seryl-[protein] + ADP + H(+)</text>
        <dbReference type="Rhea" id="RHEA:17989"/>
        <dbReference type="Rhea" id="RHEA-COMP:9863"/>
        <dbReference type="Rhea" id="RHEA-COMP:11604"/>
        <dbReference type="ChEBI" id="CHEBI:15378"/>
        <dbReference type="ChEBI" id="CHEBI:29999"/>
        <dbReference type="ChEBI" id="CHEBI:30616"/>
        <dbReference type="ChEBI" id="CHEBI:83421"/>
        <dbReference type="ChEBI" id="CHEBI:456216"/>
        <dbReference type="EC" id="2.7.11.1"/>
    </reaction>
</comment>
<dbReference type="VEuPathDB" id="AmoebaDB:ACA1_292920"/>
<dbReference type="AlphaFoldDB" id="L8HLV1"/>
<evidence type="ECO:0000256" key="2">
    <source>
        <dbReference type="ARBA" id="ARBA00010630"/>
    </source>
</evidence>
<evidence type="ECO:0000313" key="17">
    <source>
        <dbReference type="EMBL" id="ELR25401.1"/>
    </source>
</evidence>
<dbReference type="InterPro" id="IPR022495">
    <property type="entry name" value="Bud32"/>
</dbReference>
<keyword evidence="9 17" id="KW-0418">Kinase</keyword>
<keyword evidence="6" id="KW-0808">Transferase</keyword>
<feature type="domain" description="Protein kinase" evidence="16">
    <location>
        <begin position="26"/>
        <end position="240"/>
    </location>
</feature>
<keyword evidence="11" id="KW-0067">ATP-binding</keyword>
<dbReference type="GO" id="GO:0070525">
    <property type="term" value="P:tRNA threonylcarbamoyladenosine metabolic process"/>
    <property type="evidence" value="ECO:0007669"/>
    <property type="project" value="TreeGrafter"/>
</dbReference>
<evidence type="ECO:0000256" key="12">
    <source>
        <dbReference type="ARBA" id="ARBA00023242"/>
    </source>
</evidence>
<dbReference type="GO" id="GO:0008033">
    <property type="term" value="P:tRNA processing"/>
    <property type="evidence" value="ECO:0007669"/>
    <property type="project" value="UniProtKB-KW"/>
</dbReference>
<dbReference type="InterPro" id="IPR008266">
    <property type="entry name" value="Tyr_kinase_AS"/>
</dbReference>
<evidence type="ECO:0000256" key="13">
    <source>
        <dbReference type="ARBA" id="ARBA00047899"/>
    </source>
</evidence>
<protein>
    <recommendedName>
        <fullName evidence="3">non-specific serine/threonine protein kinase</fullName>
        <ecNumber evidence="3">2.7.11.1</ecNumber>
    </recommendedName>
</protein>
<sequence length="240" mass="26809">MELETTGGDRSSEVWEKAGIPDDLRPLNPELISQGAEARVYQATFLGRPTIVKERFTKAYRLPELDVKLNQSRITQEARCLVKGRAAGVCTPAVFFVDHPTKRLYIEHIEGQAVKHFLFARGTQSPEALELGAQIGQALGRLHNAGVIHGDLTTSNMMIKEDGSLVMIDFGLSYITRNHVEDAAVDLYVLERAFTSTHPSSQELFACIIEEYRKSANKSKTVLPRLEEVRLRGRKKIAFG</sequence>
<comment type="subcellular location">
    <subcellularLocation>
        <location evidence="1">Nucleus</location>
    </subcellularLocation>
</comment>
<dbReference type="GO" id="GO:0000408">
    <property type="term" value="C:EKC/KEOPS complex"/>
    <property type="evidence" value="ECO:0007669"/>
    <property type="project" value="TreeGrafter"/>
</dbReference>
<dbReference type="GO" id="GO:0004674">
    <property type="term" value="F:protein serine/threonine kinase activity"/>
    <property type="evidence" value="ECO:0007669"/>
    <property type="project" value="UniProtKB-KW"/>
</dbReference>
<evidence type="ECO:0000256" key="1">
    <source>
        <dbReference type="ARBA" id="ARBA00004123"/>
    </source>
</evidence>
<dbReference type="GO" id="GO:0005524">
    <property type="term" value="F:ATP binding"/>
    <property type="evidence" value="ECO:0007669"/>
    <property type="project" value="UniProtKB-KW"/>
</dbReference>
<reference evidence="17 18" key="1">
    <citation type="journal article" date="2013" name="Genome Biol.">
        <title>Genome of Acanthamoeba castellanii highlights extensive lateral gene transfer and early evolution of tyrosine kinase signaling.</title>
        <authorList>
            <person name="Clarke M."/>
            <person name="Lohan A.J."/>
            <person name="Liu B."/>
            <person name="Lagkouvardos I."/>
            <person name="Roy S."/>
            <person name="Zafar N."/>
            <person name="Bertelli C."/>
            <person name="Schilde C."/>
            <person name="Kianianmomeni A."/>
            <person name="Burglin T.R."/>
            <person name="Frech C."/>
            <person name="Turcotte B."/>
            <person name="Kopec K.O."/>
            <person name="Synnott J.M."/>
            <person name="Choo C."/>
            <person name="Paponov I."/>
            <person name="Finkler A."/>
            <person name="Soon Heng Tan C."/>
            <person name="Hutchins A.P."/>
            <person name="Weinmeier T."/>
            <person name="Rattei T."/>
            <person name="Chu J.S."/>
            <person name="Gimenez G."/>
            <person name="Irimia M."/>
            <person name="Rigden D.J."/>
            <person name="Fitzpatrick D.A."/>
            <person name="Lorenzo-Morales J."/>
            <person name="Bateman A."/>
            <person name="Chiu C.H."/>
            <person name="Tang P."/>
            <person name="Hegemann P."/>
            <person name="Fromm H."/>
            <person name="Raoult D."/>
            <person name="Greub G."/>
            <person name="Miranda-Saavedra D."/>
            <person name="Chen N."/>
            <person name="Nash P."/>
            <person name="Ginger M.L."/>
            <person name="Horn M."/>
            <person name="Schaap P."/>
            <person name="Caler L."/>
            <person name="Loftus B."/>
        </authorList>
    </citation>
    <scope>NUCLEOTIDE SEQUENCE [LARGE SCALE GENOMIC DNA]</scope>
    <source>
        <strain evidence="17 18">Neff</strain>
    </source>
</reference>
<keyword evidence="10" id="KW-0378">Hydrolase</keyword>
<name>L8HLV1_ACACF</name>
<dbReference type="SUPFAM" id="SSF56112">
    <property type="entry name" value="Protein kinase-like (PK-like)"/>
    <property type="match status" value="1"/>
</dbReference>
<evidence type="ECO:0000313" key="18">
    <source>
        <dbReference type="Proteomes" id="UP000011083"/>
    </source>
</evidence>
<evidence type="ECO:0000256" key="6">
    <source>
        <dbReference type="ARBA" id="ARBA00022679"/>
    </source>
</evidence>
<dbReference type="Gene3D" id="1.10.510.10">
    <property type="entry name" value="Transferase(Phosphotransferase) domain 1"/>
    <property type="match status" value="1"/>
</dbReference>
<dbReference type="GeneID" id="14926454"/>
<dbReference type="PROSITE" id="PS00109">
    <property type="entry name" value="PROTEIN_KINASE_TYR"/>
    <property type="match status" value="1"/>
</dbReference>
<keyword evidence="8" id="KW-0547">Nucleotide-binding</keyword>
<dbReference type="GO" id="GO:0016787">
    <property type="term" value="F:hydrolase activity"/>
    <property type="evidence" value="ECO:0007669"/>
    <property type="project" value="UniProtKB-KW"/>
</dbReference>
<evidence type="ECO:0000256" key="14">
    <source>
        <dbReference type="ARBA" id="ARBA00048679"/>
    </source>
</evidence>
<evidence type="ECO:0000256" key="10">
    <source>
        <dbReference type="ARBA" id="ARBA00022801"/>
    </source>
</evidence>
<keyword evidence="18" id="KW-1185">Reference proteome</keyword>
<evidence type="ECO:0000256" key="9">
    <source>
        <dbReference type="ARBA" id="ARBA00022777"/>
    </source>
</evidence>
<dbReference type="STRING" id="1257118.L8HLV1"/>
<keyword evidence="4" id="KW-0723">Serine/threonine-protein kinase</keyword>
<dbReference type="InterPro" id="IPR000719">
    <property type="entry name" value="Prot_kinase_dom"/>
</dbReference>
<dbReference type="EC" id="2.7.11.1" evidence="3"/>
<dbReference type="NCBIfam" id="TIGR03724">
    <property type="entry name" value="arch_bud32"/>
    <property type="match status" value="1"/>
</dbReference>
<dbReference type="RefSeq" id="XP_004368156.1">
    <property type="nucleotide sequence ID" value="XM_004368099.1"/>
</dbReference>
<feature type="compositionally biased region" description="Basic and acidic residues" evidence="15">
    <location>
        <begin position="10"/>
        <end position="21"/>
    </location>
</feature>
<dbReference type="Proteomes" id="UP000011083">
    <property type="component" value="Unassembled WGS sequence"/>
</dbReference>
<dbReference type="GO" id="GO:0005829">
    <property type="term" value="C:cytosol"/>
    <property type="evidence" value="ECO:0007669"/>
    <property type="project" value="TreeGrafter"/>
</dbReference>
<accession>L8HLV1</accession>
<gene>
    <name evidence="17" type="ORF">ACA1_292920</name>
</gene>